<sequence>MTERDTLTKVRRFNELGLSTLTFWSVYVNAGLMLLFAALGDTFLVALAAPSLVISLLACEEELATADDYYERTKEVR</sequence>
<dbReference type="AlphaFoldDB" id="A0ABD5TZ70"/>
<keyword evidence="1" id="KW-1133">Transmembrane helix</keyword>
<dbReference type="Proteomes" id="UP001596408">
    <property type="component" value="Unassembled WGS sequence"/>
</dbReference>
<dbReference type="EMBL" id="JBHSXH010000015">
    <property type="protein sequence ID" value="MFC6825690.1"/>
    <property type="molecule type" value="Genomic_DNA"/>
</dbReference>
<protein>
    <submittedName>
        <fullName evidence="2">Uncharacterized protein</fullName>
    </submittedName>
</protein>
<keyword evidence="3" id="KW-1185">Reference proteome</keyword>
<reference evidence="2 3" key="1">
    <citation type="journal article" date="2019" name="Int. J. Syst. Evol. Microbiol.">
        <title>The Global Catalogue of Microorganisms (GCM) 10K type strain sequencing project: providing services to taxonomists for standard genome sequencing and annotation.</title>
        <authorList>
            <consortium name="The Broad Institute Genomics Platform"/>
            <consortium name="The Broad Institute Genome Sequencing Center for Infectious Disease"/>
            <person name="Wu L."/>
            <person name="Ma J."/>
        </authorList>
    </citation>
    <scope>NUCLEOTIDE SEQUENCE [LARGE SCALE GENOMIC DNA]</scope>
    <source>
        <strain evidence="2 3">YIM 94188</strain>
    </source>
</reference>
<evidence type="ECO:0000256" key="1">
    <source>
        <dbReference type="SAM" id="Phobius"/>
    </source>
</evidence>
<comment type="caution">
    <text evidence="2">The sequence shown here is derived from an EMBL/GenBank/DDBJ whole genome shotgun (WGS) entry which is preliminary data.</text>
</comment>
<dbReference type="RefSeq" id="WP_379696156.1">
    <property type="nucleotide sequence ID" value="NZ_JBHSXH010000015.1"/>
</dbReference>
<accession>A0ABD5TZ70</accession>
<feature type="transmembrane region" description="Helical" evidence="1">
    <location>
        <begin position="21"/>
        <end position="47"/>
    </location>
</feature>
<evidence type="ECO:0000313" key="2">
    <source>
        <dbReference type="EMBL" id="MFC6825690.1"/>
    </source>
</evidence>
<evidence type="ECO:0000313" key="3">
    <source>
        <dbReference type="Proteomes" id="UP001596408"/>
    </source>
</evidence>
<keyword evidence="1" id="KW-0472">Membrane</keyword>
<name>A0ABD5TZ70_9EURY</name>
<gene>
    <name evidence="2" type="ORF">ACFQEV_11910</name>
</gene>
<organism evidence="2 3">
    <name type="scientific">Halopelagius fulvigenes</name>
    <dbReference type="NCBI Taxonomy" id="1198324"/>
    <lineage>
        <taxon>Archaea</taxon>
        <taxon>Methanobacteriati</taxon>
        <taxon>Methanobacteriota</taxon>
        <taxon>Stenosarchaea group</taxon>
        <taxon>Halobacteria</taxon>
        <taxon>Halobacteriales</taxon>
        <taxon>Haloferacaceae</taxon>
    </lineage>
</organism>
<keyword evidence="1" id="KW-0812">Transmembrane</keyword>
<proteinExistence type="predicted"/>